<comment type="caution">
    <text evidence="2">The sequence shown here is derived from an EMBL/GenBank/DDBJ whole genome shotgun (WGS) entry which is preliminary data.</text>
</comment>
<feature type="region of interest" description="Disordered" evidence="1">
    <location>
        <begin position="42"/>
        <end position="278"/>
    </location>
</feature>
<organism evidence="2 3">
    <name type="scientific">Tribonema minus</name>
    <dbReference type="NCBI Taxonomy" id="303371"/>
    <lineage>
        <taxon>Eukaryota</taxon>
        <taxon>Sar</taxon>
        <taxon>Stramenopiles</taxon>
        <taxon>Ochrophyta</taxon>
        <taxon>PX clade</taxon>
        <taxon>Xanthophyceae</taxon>
        <taxon>Tribonematales</taxon>
        <taxon>Tribonemataceae</taxon>
        <taxon>Tribonema</taxon>
    </lineage>
</organism>
<evidence type="ECO:0000313" key="2">
    <source>
        <dbReference type="EMBL" id="KAG5180765.1"/>
    </source>
</evidence>
<protein>
    <submittedName>
        <fullName evidence="2">Uncharacterized protein</fullName>
    </submittedName>
</protein>
<feature type="region of interest" description="Disordered" evidence="1">
    <location>
        <begin position="298"/>
        <end position="348"/>
    </location>
</feature>
<feature type="compositionally biased region" description="Low complexity" evidence="1">
    <location>
        <begin position="186"/>
        <end position="207"/>
    </location>
</feature>
<feature type="compositionally biased region" description="Basic and acidic residues" evidence="1">
    <location>
        <begin position="42"/>
        <end position="57"/>
    </location>
</feature>
<keyword evidence="3" id="KW-1185">Reference proteome</keyword>
<gene>
    <name evidence="2" type="ORF">JKP88DRAFT_246513</name>
</gene>
<evidence type="ECO:0000313" key="3">
    <source>
        <dbReference type="Proteomes" id="UP000664859"/>
    </source>
</evidence>
<dbReference type="EMBL" id="JAFCMP010000357">
    <property type="protein sequence ID" value="KAG5180765.1"/>
    <property type="molecule type" value="Genomic_DNA"/>
</dbReference>
<feature type="compositionally biased region" description="Low complexity" evidence="1">
    <location>
        <begin position="128"/>
        <end position="142"/>
    </location>
</feature>
<feature type="compositionally biased region" description="Low complexity" evidence="1">
    <location>
        <begin position="234"/>
        <end position="258"/>
    </location>
</feature>
<feature type="compositionally biased region" description="Basic and acidic residues" evidence="1">
    <location>
        <begin position="261"/>
        <end position="278"/>
    </location>
</feature>
<accession>A0A835YSS3</accession>
<evidence type="ECO:0000256" key="1">
    <source>
        <dbReference type="SAM" id="MobiDB-lite"/>
    </source>
</evidence>
<sequence length="348" mass="36547">MASASVSSPPRRTSKVESLITALKDLKSEELSPDLVERLQGYEDRDKVREETTESLRQRMSLNNGNSRPVYVPTQPAALRPVSAADKTRALTPLPSPPKINPDAEPAVRLSIAQQVSPAAARERRPSSRLLPHLNPNSGSPRSPSPDRWPATQEAQLQQAPPPQQQALQQQQHQEQPQPTPLIDTAAAAAAAARRRSSSSARCPSARRCSRSLSPTNLASVTSVPPLSARRESSSAAKGDGARSSAAAAAAAAQQQGQRPSLDRQSSRPRRLSLDEVAEKCRETNSMCRANMLAMMAASAAPSAEAAAAPQQQQPEGSTGGEGGGVAEPTCLAPETAPAVEAGPDAGA</sequence>
<proteinExistence type="predicted"/>
<feature type="compositionally biased region" description="Low complexity" evidence="1">
    <location>
        <begin position="298"/>
        <end position="317"/>
    </location>
</feature>
<feature type="compositionally biased region" description="Low complexity" evidence="1">
    <location>
        <begin position="150"/>
        <end position="177"/>
    </location>
</feature>
<feature type="compositionally biased region" description="Polar residues" evidence="1">
    <location>
        <begin position="213"/>
        <end position="225"/>
    </location>
</feature>
<dbReference type="Proteomes" id="UP000664859">
    <property type="component" value="Unassembled WGS sequence"/>
</dbReference>
<reference evidence="2" key="1">
    <citation type="submission" date="2021-02" db="EMBL/GenBank/DDBJ databases">
        <title>First Annotated Genome of the Yellow-green Alga Tribonema minus.</title>
        <authorList>
            <person name="Mahan K.M."/>
        </authorList>
    </citation>
    <scope>NUCLEOTIDE SEQUENCE</scope>
    <source>
        <strain evidence="2">UTEX B ZZ1240</strain>
    </source>
</reference>
<name>A0A835YSS3_9STRA</name>
<dbReference type="AlphaFoldDB" id="A0A835YSS3"/>
<feature type="compositionally biased region" description="Polar residues" evidence="1">
    <location>
        <begin position="58"/>
        <end position="67"/>
    </location>
</feature>